<dbReference type="PATRIC" id="fig|1238182.3.peg.83"/>
<dbReference type="InterPro" id="IPR036249">
    <property type="entry name" value="Thioredoxin-like_sf"/>
</dbReference>
<dbReference type="Pfam" id="PF13409">
    <property type="entry name" value="GST_N_2"/>
    <property type="match status" value="1"/>
</dbReference>
<dbReference type="EMBL" id="ANHY01000002">
    <property type="protein sequence ID" value="EKV32708.1"/>
    <property type="molecule type" value="Genomic_DNA"/>
</dbReference>
<dbReference type="GO" id="GO:0006559">
    <property type="term" value="P:L-phenylalanine catabolic process"/>
    <property type="evidence" value="ECO:0007669"/>
    <property type="project" value="TreeGrafter"/>
</dbReference>
<dbReference type="STRING" id="1238182.C882_1545"/>
<dbReference type="Proteomes" id="UP000009881">
    <property type="component" value="Unassembled WGS sequence"/>
</dbReference>
<dbReference type="SUPFAM" id="SSF52833">
    <property type="entry name" value="Thioredoxin-like"/>
    <property type="match status" value="1"/>
</dbReference>
<dbReference type="Gene3D" id="3.40.30.10">
    <property type="entry name" value="Glutaredoxin"/>
    <property type="match status" value="1"/>
</dbReference>
<evidence type="ECO:0000313" key="2">
    <source>
        <dbReference type="EMBL" id="EKV32708.1"/>
    </source>
</evidence>
<dbReference type="GO" id="GO:0004364">
    <property type="term" value="F:glutathione transferase activity"/>
    <property type="evidence" value="ECO:0007669"/>
    <property type="project" value="TreeGrafter"/>
</dbReference>
<dbReference type="Gene3D" id="1.20.1050.10">
    <property type="match status" value="1"/>
</dbReference>
<feature type="domain" description="GST N-terminal" evidence="1">
    <location>
        <begin position="7"/>
        <end position="87"/>
    </location>
</feature>
<keyword evidence="3" id="KW-1185">Reference proteome</keyword>
<organism evidence="2 3">
    <name type="scientific">Caenispirillum salinarum AK4</name>
    <dbReference type="NCBI Taxonomy" id="1238182"/>
    <lineage>
        <taxon>Bacteria</taxon>
        <taxon>Pseudomonadati</taxon>
        <taxon>Pseudomonadota</taxon>
        <taxon>Alphaproteobacteria</taxon>
        <taxon>Rhodospirillales</taxon>
        <taxon>Novispirillaceae</taxon>
        <taxon>Caenispirillum</taxon>
    </lineage>
</organism>
<evidence type="ECO:0000313" key="3">
    <source>
        <dbReference type="Proteomes" id="UP000009881"/>
    </source>
</evidence>
<dbReference type="PANTHER" id="PTHR42673">
    <property type="entry name" value="MALEYLACETOACETATE ISOMERASE"/>
    <property type="match status" value="1"/>
</dbReference>
<dbReference type="CDD" id="cd03194">
    <property type="entry name" value="GST_C_3"/>
    <property type="match status" value="1"/>
</dbReference>
<dbReference type="InterPro" id="IPR004045">
    <property type="entry name" value="Glutathione_S-Trfase_N"/>
</dbReference>
<dbReference type="Pfam" id="PF13410">
    <property type="entry name" value="GST_C_2"/>
    <property type="match status" value="1"/>
</dbReference>
<dbReference type="AlphaFoldDB" id="K9HR19"/>
<keyword evidence="2" id="KW-0808">Transferase</keyword>
<accession>K9HR19</accession>
<dbReference type="PROSITE" id="PS50404">
    <property type="entry name" value="GST_NTER"/>
    <property type="match status" value="1"/>
</dbReference>
<dbReference type="GO" id="GO:0006749">
    <property type="term" value="P:glutathione metabolic process"/>
    <property type="evidence" value="ECO:0007669"/>
    <property type="project" value="TreeGrafter"/>
</dbReference>
<comment type="caution">
    <text evidence="2">The sequence shown here is derived from an EMBL/GenBank/DDBJ whole genome shotgun (WGS) entry which is preliminary data.</text>
</comment>
<dbReference type="SUPFAM" id="SSF47616">
    <property type="entry name" value="GST C-terminal domain-like"/>
    <property type="match status" value="1"/>
</dbReference>
<evidence type="ECO:0000259" key="1">
    <source>
        <dbReference type="PROSITE" id="PS50404"/>
    </source>
</evidence>
<name>K9HR19_9PROT</name>
<dbReference type="InterPro" id="IPR036282">
    <property type="entry name" value="Glutathione-S-Trfase_C_sf"/>
</dbReference>
<protein>
    <submittedName>
        <fullName evidence="2">Glutathione S-transferase</fullName>
    </submittedName>
</protein>
<dbReference type="eggNOG" id="COG0625">
    <property type="taxonomic scope" value="Bacteria"/>
</dbReference>
<dbReference type="SFLD" id="SFLDS00019">
    <property type="entry name" value="Glutathione_Transferase_(cytos"/>
    <property type="match status" value="1"/>
</dbReference>
<sequence>MGRAMSMTLVIGNKNYSSWSLRPWLVLKAKGLAFDEELLPLFTPEFRARLAEITPAGRVPVLLDGAITVWDSLAIIEYLNDRHDAARVWPAETAARAQARCIAAEMHSGFTALRGAMPMNCRKDLRGRVKMTDALKADIDRIAAIWRDTRAEHGAGGPFLFGGFTAADAMFAPVASRFRTYGVDLDAAGAEYMDAILSMPEMKEWYAAAEAEPWVVNEDELPDERA</sequence>
<proteinExistence type="predicted"/>
<reference evidence="2 3" key="1">
    <citation type="journal article" date="2013" name="Genome Announc.">
        <title>Draft Genome Sequence of an Alphaproteobacterium, Caenispirillum salinarum AK4(T), Isolated from a Solar Saltern.</title>
        <authorList>
            <person name="Khatri I."/>
            <person name="Singh A."/>
            <person name="Korpole S."/>
            <person name="Pinnaka A.K."/>
            <person name="Subramanian S."/>
        </authorList>
    </citation>
    <scope>NUCLEOTIDE SEQUENCE [LARGE SCALE GENOMIC DNA]</scope>
    <source>
        <strain evidence="2 3">AK4</strain>
    </source>
</reference>
<dbReference type="PANTHER" id="PTHR42673:SF4">
    <property type="entry name" value="MALEYLACETOACETATE ISOMERASE"/>
    <property type="match status" value="1"/>
</dbReference>
<dbReference type="CDD" id="cd03043">
    <property type="entry name" value="GST_N_1"/>
    <property type="match status" value="1"/>
</dbReference>
<dbReference type="InterPro" id="IPR040079">
    <property type="entry name" value="Glutathione_S-Trfase"/>
</dbReference>
<dbReference type="GO" id="GO:0016034">
    <property type="term" value="F:maleylacetoacetate isomerase activity"/>
    <property type="evidence" value="ECO:0007669"/>
    <property type="project" value="TreeGrafter"/>
</dbReference>
<gene>
    <name evidence="2" type="ORF">C882_1545</name>
</gene>